<dbReference type="KEGG" id="mtp:Mthe_0490"/>
<dbReference type="EMBL" id="CP000477">
    <property type="protein sequence ID" value="ABK14281.1"/>
    <property type="molecule type" value="Genomic_DNA"/>
</dbReference>
<dbReference type="CDD" id="cd04586">
    <property type="entry name" value="CBS_pair_BON_assoc"/>
    <property type="match status" value="1"/>
</dbReference>
<evidence type="ECO:0000256" key="2">
    <source>
        <dbReference type="ARBA" id="ARBA00023167"/>
    </source>
</evidence>
<sequence length="158" mass="17504">MLVKDIMNRNPVSCQASDPIAEAARLLRENRISGMPVLDGDELVGVISESDLLRLLSTEDDRGGLWLPSPFEIFEIPVRDVIRWERMKRSLDEITKMRVADVMSRKPITVSPDASIEEAAAIMTKHRINRLPVVEGSRLVGIVTRGDIISGLGSGEDL</sequence>
<evidence type="ECO:0000256" key="1">
    <source>
        <dbReference type="ARBA" id="ARBA00023122"/>
    </source>
</evidence>
<evidence type="ECO:0000313" key="5">
    <source>
        <dbReference type="EMBL" id="ABK14281.1"/>
    </source>
</evidence>
<accession>A0B6F7</accession>
<protein>
    <submittedName>
        <fullName evidence="5">Putative signal transduction protein with CBS domains</fullName>
    </submittedName>
</protein>
<keyword evidence="2" id="KW-0486">Methionine biosynthesis</keyword>
<dbReference type="GeneID" id="4463237"/>
<dbReference type="RefSeq" id="WP_011695679.1">
    <property type="nucleotide sequence ID" value="NC_008553.1"/>
</dbReference>
<dbReference type="SMART" id="SM00116">
    <property type="entry name" value="CBS"/>
    <property type="match status" value="2"/>
</dbReference>
<dbReference type="STRING" id="349307.Mthe_0490"/>
<proteinExistence type="predicted"/>
<keyword evidence="2" id="KW-0028">Amino-acid biosynthesis</keyword>
<dbReference type="OrthoDB" id="8919at2157"/>
<keyword evidence="6" id="KW-1185">Reference proteome</keyword>
<feature type="domain" description="CBS" evidence="4">
    <location>
        <begin position="103"/>
        <end position="158"/>
    </location>
</feature>
<dbReference type="Proteomes" id="UP000000674">
    <property type="component" value="Chromosome"/>
</dbReference>
<evidence type="ECO:0000259" key="4">
    <source>
        <dbReference type="PROSITE" id="PS51371"/>
    </source>
</evidence>
<dbReference type="Pfam" id="PF00571">
    <property type="entry name" value="CBS"/>
    <property type="match status" value="2"/>
</dbReference>
<dbReference type="PROSITE" id="PS51371">
    <property type="entry name" value="CBS"/>
    <property type="match status" value="2"/>
</dbReference>
<dbReference type="GO" id="GO:0009086">
    <property type="term" value="P:methionine biosynthetic process"/>
    <property type="evidence" value="ECO:0007669"/>
    <property type="project" value="UniProtKB-KW"/>
</dbReference>
<dbReference type="InterPro" id="IPR000644">
    <property type="entry name" value="CBS_dom"/>
</dbReference>
<keyword evidence="1 3" id="KW-0129">CBS domain</keyword>
<dbReference type="Gene3D" id="3.10.580.10">
    <property type="entry name" value="CBS-domain"/>
    <property type="match status" value="1"/>
</dbReference>
<dbReference type="SUPFAM" id="SSF54631">
    <property type="entry name" value="CBS-domain pair"/>
    <property type="match status" value="1"/>
</dbReference>
<dbReference type="HOGENOM" id="CLU_040681_9_0_2"/>
<name>A0B6F7_METTP</name>
<reference evidence="5 6" key="1">
    <citation type="submission" date="2006-10" db="EMBL/GenBank/DDBJ databases">
        <title>Complete sequence of Methanosaeta thermophila PT.</title>
        <authorList>
            <consortium name="US DOE Joint Genome Institute"/>
            <person name="Copeland A."/>
            <person name="Lucas S."/>
            <person name="Lapidus A."/>
            <person name="Barry K."/>
            <person name="Detter J.C."/>
            <person name="Glavina del Rio T."/>
            <person name="Hammon N."/>
            <person name="Israni S."/>
            <person name="Pitluck S."/>
            <person name="Chain P."/>
            <person name="Malfatti S."/>
            <person name="Shin M."/>
            <person name="Vergez L."/>
            <person name="Schmutz J."/>
            <person name="Larimer F."/>
            <person name="Land M."/>
            <person name="Hauser L."/>
            <person name="Kyrpides N."/>
            <person name="Kim E."/>
            <person name="Smith K.S."/>
            <person name="Ingram-Smith C."/>
            <person name="Richardson P."/>
        </authorList>
    </citation>
    <scope>NUCLEOTIDE SEQUENCE [LARGE SCALE GENOMIC DNA]</scope>
    <source>
        <strain evidence="6">DSM 6194 / JCM 14653 / NBRC 101360 / PT</strain>
    </source>
</reference>
<evidence type="ECO:0000313" key="6">
    <source>
        <dbReference type="Proteomes" id="UP000000674"/>
    </source>
</evidence>
<dbReference type="InterPro" id="IPR046342">
    <property type="entry name" value="CBS_dom_sf"/>
</dbReference>
<dbReference type="PANTHER" id="PTHR43080">
    <property type="entry name" value="CBS DOMAIN-CONTAINING PROTEIN CBSX3, MITOCHONDRIAL"/>
    <property type="match status" value="1"/>
</dbReference>
<gene>
    <name evidence="5" type="ordered locus">Mthe_0490</name>
</gene>
<organism evidence="5 6">
    <name type="scientific">Methanothrix thermoacetophila (strain DSM 6194 / JCM 14653 / NBRC 101360 / PT)</name>
    <name type="common">Methanosaeta thermophila</name>
    <dbReference type="NCBI Taxonomy" id="349307"/>
    <lineage>
        <taxon>Archaea</taxon>
        <taxon>Methanobacteriati</taxon>
        <taxon>Methanobacteriota</taxon>
        <taxon>Stenosarchaea group</taxon>
        <taxon>Methanomicrobia</taxon>
        <taxon>Methanotrichales</taxon>
        <taxon>Methanotrichaceae</taxon>
        <taxon>Methanothrix</taxon>
    </lineage>
</organism>
<feature type="domain" description="CBS" evidence="4">
    <location>
        <begin position="7"/>
        <end position="62"/>
    </location>
</feature>
<dbReference type="PANTHER" id="PTHR43080:SF2">
    <property type="entry name" value="CBS DOMAIN-CONTAINING PROTEIN"/>
    <property type="match status" value="1"/>
</dbReference>
<evidence type="ECO:0000256" key="3">
    <source>
        <dbReference type="PROSITE-ProRule" id="PRU00703"/>
    </source>
</evidence>
<dbReference type="AlphaFoldDB" id="A0B6F7"/>
<dbReference type="InterPro" id="IPR051257">
    <property type="entry name" value="Diverse_CBS-Domain"/>
</dbReference>